<keyword evidence="4 6" id="KW-0012">Acyltransferase</keyword>
<evidence type="ECO:0000256" key="1">
    <source>
        <dbReference type="ARBA" id="ARBA00004496"/>
    </source>
</evidence>
<comment type="subcellular location">
    <subcellularLocation>
        <location evidence="1">Cytoplasm</location>
    </subcellularLocation>
</comment>
<evidence type="ECO:0000259" key="5">
    <source>
        <dbReference type="Pfam" id="PF07167"/>
    </source>
</evidence>
<dbReference type="InterPro" id="IPR010941">
    <property type="entry name" value="PhaC_N"/>
</dbReference>
<keyword evidence="7" id="KW-1185">Reference proteome</keyword>
<evidence type="ECO:0000313" key="6">
    <source>
        <dbReference type="EMBL" id="CPR15806.1"/>
    </source>
</evidence>
<reference evidence="7" key="1">
    <citation type="submission" date="2015-02" db="EMBL/GenBank/DDBJ databases">
        <authorList>
            <person name="Chooi Y.-H."/>
        </authorList>
    </citation>
    <scope>NUCLEOTIDE SEQUENCE [LARGE SCALE GENOMIC DNA]</scope>
    <source>
        <strain evidence="7">strain Y</strain>
    </source>
</reference>
<evidence type="ECO:0000313" key="7">
    <source>
        <dbReference type="Proteomes" id="UP000033187"/>
    </source>
</evidence>
<dbReference type="Pfam" id="PF07167">
    <property type="entry name" value="PhaC_N"/>
    <property type="match status" value="1"/>
</dbReference>
<dbReference type="GO" id="GO:0042619">
    <property type="term" value="P:poly-hydroxybutyrate biosynthetic process"/>
    <property type="evidence" value="ECO:0007669"/>
    <property type="project" value="InterPro"/>
</dbReference>
<dbReference type="PANTHER" id="PTHR36837:SF5">
    <property type="entry name" value="POLY-3-HYDROXYBUTYRATE SYNTHASE"/>
    <property type="match status" value="1"/>
</dbReference>
<dbReference type="AlphaFoldDB" id="A0A0D6JB13"/>
<keyword evidence="3 6" id="KW-0808">Transferase</keyword>
<keyword evidence="2" id="KW-0963">Cytoplasm</keyword>
<dbReference type="PANTHER" id="PTHR36837">
    <property type="entry name" value="POLY(3-HYDROXYALKANOATE) POLYMERASE SUBUNIT PHAC"/>
    <property type="match status" value="1"/>
</dbReference>
<gene>
    <name evidence="6" type="primary">phbC</name>
    <name evidence="6" type="ORF">YBN1229_v1_0515</name>
</gene>
<dbReference type="InterPro" id="IPR029058">
    <property type="entry name" value="AB_hydrolase_fold"/>
</dbReference>
<protein>
    <submittedName>
        <fullName evidence="6">Poly-beta-hydroxybutyrate polymerase</fullName>
        <ecNumber evidence="6">2.3.1.-</ecNumber>
    </submittedName>
</protein>
<dbReference type="KEGG" id="fiy:BN1229_v1_0515"/>
<proteinExistence type="predicted"/>
<evidence type="ECO:0000256" key="4">
    <source>
        <dbReference type="ARBA" id="ARBA00023315"/>
    </source>
</evidence>
<feature type="domain" description="Poly-beta-hydroxybutyrate polymerase N-terminal" evidence="5">
    <location>
        <begin position="117"/>
        <end position="288"/>
    </location>
</feature>
<organism evidence="6 7">
    <name type="scientific">Candidatus Filomicrobium marinum</name>
    <dbReference type="NCBI Taxonomy" id="1608628"/>
    <lineage>
        <taxon>Bacteria</taxon>
        <taxon>Pseudomonadati</taxon>
        <taxon>Pseudomonadota</taxon>
        <taxon>Alphaproteobacteria</taxon>
        <taxon>Hyphomicrobiales</taxon>
        <taxon>Hyphomicrobiaceae</taxon>
        <taxon>Filomicrobium</taxon>
    </lineage>
</organism>
<dbReference type="EC" id="2.3.1.-" evidence="6"/>
<dbReference type="InterPro" id="IPR051321">
    <property type="entry name" value="PHA/PHB_synthase"/>
</dbReference>
<evidence type="ECO:0000256" key="3">
    <source>
        <dbReference type="ARBA" id="ARBA00022679"/>
    </source>
</evidence>
<evidence type="ECO:0000256" key="2">
    <source>
        <dbReference type="ARBA" id="ARBA00022490"/>
    </source>
</evidence>
<sequence length="605" mass="68411">MKKPPAAPNGDVSAYTIEDPEEFARNMLQMLEQGGRVLSQYLDRADSKPGPYSTASEIVEAGKTVNEVFALWASDPAKLAEAQTELFRSYAVIWNNALRRMLGDNEVEPYVEPEKGDNRFADPDWSENPYFDFWKQSYLITSKWAEDLLAGTQGLDERERQRAEYHFRQLISAMSPSNFPMTNPEVVRETFSSNAKNLVRGMDNLFHDMERSGDLLKISQTDLAAFEVGRNLATTPGKVVFQNDIMQLLQYAPSTPQVRQIPLLVVPPWINKFYILDLTPAKSFIKFAVDQGFTVFVISWVNPDRSLAEKDFQDYMHEGVLTAADVIRRETGEERINGLGYCVGGTLLATTLAYLSTRGEDIFASATFLTTQVDFTKAGDLLLFIDDAQLKSLEEMMAERGYLDGSRMANVFNMMRPKDLVWPYVVNNYLLGKQPFPFDLLYWNQDSTRMPAANHRFYLREFYHQNRLARGEMEISGTQVCLSDIRIPVFDLGTKEDHIAPAQSVFIGAKLLGGPVEFVLAGSGHIAGVVNPPEKVKYQYWTSKRPTDETLDEWVSSATEHTGSWWPYWTEWLTRHSGEEVPAREPGANLGAIEDAPGSYVKVRA</sequence>
<dbReference type="RefSeq" id="WP_046476335.1">
    <property type="nucleotide sequence ID" value="NZ_LN829118.1"/>
</dbReference>
<dbReference type="NCBIfam" id="TIGR01838">
    <property type="entry name" value="PHA_synth_I"/>
    <property type="match status" value="1"/>
</dbReference>
<dbReference type="Gene3D" id="3.40.50.1820">
    <property type="entry name" value="alpha/beta hydrolase"/>
    <property type="match status" value="1"/>
</dbReference>
<dbReference type="Proteomes" id="UP000033187">
    <property type="component" value="Chromosome 1"/>
</dbReference>
<accession>A0A0D6JB13</accession>
<dbReference type="SUPFAM" id="SSF53474">
    <property type="entry name" value="alpha/beta-Hydrolases"/>
    <property type="match status" value="1"/>
</dbReference>
<name>A0A0D6JB13_9HYPH</name>
<dbReference type="EMBL" id="LN829119">
    <property type="protein sequence ID" value="CPR15806.1"/>
    <property type="molecule type" value="Genomic_DNA"/>
</dbReference>
<dbReference type="InterPro" id="IPR010963">
    <property type="entry name" value="PHA_synth_I"/>
</dbReference>
<dbReference type="KEGG" id="fil:BN1229_v1_0512"/>
<dbReference type="GO" id="GO:0005737">
    <property type="term" value="C:cytoplasm"/>
    <property type="evidence" value="ECO:0007669"/>
    <property type="project" value="UniProtKB-SubCell"/>
</dbReference>
<dbReference type="GO" id="GO:0016746">
    <property type="term" value="F:acyltransferase activity"/>
    <property type="evidence" value="ECO:0007669"/>
    <property type="project" value="UniProtKB-KW"/>
</dbReference>